<feature type="compositionally biased region" description="Basic and acidic residues" evidence="3">
    <location>
        <begin position="276"/>
        <end position="287"/>
    </location>
</feature>
<dbReference type="Pfam" id="PF02735">
    <property type="entry name" value="Ku"/>
    <property type="match status" value="1"/>
</dbReference>
<evidence type="ECO:0000256" key="1">
    <source>
        <dbReference type="ARBA" id="ARBA00023125"/>
    </source>
</evidence>
<evidence type="ECO:0000313" key="5">
    <source>
        <dbReference type="EMBL" id="MFC3636641.1"/>
    </source>
</evidence>
<keyword evidence="2" id="KW-0233">DNA recombination</keyword>
<dbReference type="InterPro" id="IPR006164">
    <property type="entry name" value="DNA_bd_Ku70/Ku80"/>
</dbReference>
<feature type="domain" description="Ku" evidence="4">
    <location>
        <begin position="55"/>
        <end position="185"/>
    </location>
</feature>
<comment type="caution">
    <text evidence="5">The sequence shown here is derived from an EMBL/GenBank/DDBJ whole genome shotgun (WGS) entry which is preliminary data.</text>
</comment>
<proteinExistence type="inferred from homology"/>
<evidence type="ECO:0000259" key="4">
    <source>
        <dbReference type="SMART" id="SM00559"/>
    </source>
</evidence>
<dbReference type="PANTHER" id="PTHR41251:SF1">
    <property type="entry name" value="NON-HOMOLOGOUS END JOINING PROTEIN KU"/>
    <property type="match status" value="1"/>
</dbReference>
<keyword evidence="1 2" id="KW-0238">DNA-binding</keyword>
<dbReference type="SMART" id="SM00559">
    <property type="entry name" value="Ku78"/>
    <property type="match status" value="1"/>
</dbReference>
<dbReference type="InterPro" id="IPR016194">
    <property type="entry name" value="SPOC-like_C_dom_sf"/>
</dbReference>
<dbReference type="RefSeq" id="WP_191319936.1">
    <property type="nucleotide sequence ID" value="NZ_BNCG01000012.1"/>
</dbReference>
<dbReference type="Gene3D" id="2.40.290.10">
    <property type="match status" value="1"/>
</dbReference>
<sequence length="302" mass="32877">MAPRANWKGVLRIAEVICPVALFTAASTSDRIAFHTINRATGHRVHRQFVDGVTGRPVERDDQAKGYELAQGDYIVLTPEEVAEATPASDKTIDVSAFIPCSGIDDVYFDRPYYLTPSDLAAHEPYALIRDGLRKTKTAAIGRAVLFRRVRTLLIRAAGDGLIATTLNFDYEVRPAAKAFSDIPELKIKDEMLELAGHIIRMKAGTFDPATFDDRYEAALADLVKAKLEGRKIVARKPRPPAKVGDLMAALRESAGAMGKPSPSGRPPRNARPARSKTDSVKPEKTGDGPATRTTASRRKAG</sequence>
<dbReference type="CDD" id="cd00789">
    <property type="entry name" value="KU_like"/>
    <property type="match status" value="1"/>
</dbReference>
<accession>A0ABV7UDS6</accession>
<protein>
    <recommendedName>
        <fullName evidence="2">Non-homologous end joining protein Ku</fullName>
    </recommendedName>
</protein>
<gene>
    <name evidence="2" type="primary">ku</name>
    <name evidence="5" type="ORF">ACFONL_04475</name>
</gene>
<dbReference type="EMBL" id="JBHRYC010000024">
    <property type="protein sequence ID" value="MFC3636641.1"/>
    <property type="molecule type" value="Genomic_DNA"/>
</dbReference>
<keyword evidence="2" id="KW-0234">DNA repair</keyword>
<dbReference type="PANTHER" id="PTHR41251">
    <property type="entry name" value="NON-HOMOLOGOUS END JOINING PROTEIN KU"/>
    <property type="match status" value="1"/>
</dbReference>
<organism evidence="5 6">
    <name type="scientific">Camelimonas fluminis</name>
    <dbReference type="NCBI Taxonomy" id="1576911"/>
    <lineage>
        <taxon>Bacteria</taxon>
        <taxon>Pseudomonadati</taxon>
        <taxon>Pseudomonadota</taxon>
        <taxon>Alphaproteobacteria</taxon>
        <taxon>Hyphomicrobiales</taxon>
        <taxon>Chelatococcaceae</taxon>
        <taxon>Camelimonas</taxon>
    </lineage>
</organism>
<keyword evidence="6" id="KW-1185">Reference proteome</keyword>
<dbReference type="HAMAP" id="MF_01875">
    <property type="entry name" value="Prokaryotic_Ku"/>
    <property type="match status" value="1"/>
</dbReference>
<comment type="similarity">
    <text evidence="2">Belongs to the prokaryotic Ku family.</text>
</comment>
<dbReference type="InterPro" id="IPR009187">
    <property type="entry name" value="Prok_Ku"/>
</dbReference>
<name>A0ABV7UDS6_9HYPH</name>
<comment type="subunit">
    <text evidence="2">Homodimer. Interacts with LigD.</text>
</comment>
<dbReference type="NCBIfam" id="TIGR02772">
    <property type="entry name" value="Ku_bact"/>
    <property type="match status" value="1"/>
</dbReference>
<comment type="function">
    <text evidence="2">With LigD forms a non-homologous end joining (NHEJ) DNA repair enzyme, which repairs dsDNA breaks with reduced fidelity. Binds linear dsDNA with 5'- and 3'- overhangs but not closed circular dsDNA nor ssDNA. Recruits and stimulates the ligase activity of LigD.</text>
</comment>
<dbReference type="SUPFAM" id="SSF100939">
    <property type="entry name" value="SPOC domain-like"/>
    <property type="match status" value="1"/>
</dbReference>
<feature type="region of interest" description="Disordered" evidence="3">
    <location>
        <begin position="251"/>
        <end position="302"/>
    </location>
</feature>
<evidence type="ECO:0000256" key="2">
    <source>
        <dbReference type="HAMAP-Rule" id="MF_01875"/>
    </source>
</evidence>
<evidence type="ECO:0000313" key="6">
    <source>
        <dbReference type="Proteomes" id="UP001595704"/>
    </source>
</evidence>
<keyword evidence="2" id="KW-0227">DNA damage</keyword>
<dbReference type="PIRSF" id="PIRSF006493">
    <property type="entry name" value="Prok_Ku"/>
    <property type="match status" value="1"/>
</dbReference>
<evidence type="ECO:0000256" key="3">
    <source>
        <dbReference type="SAM" id="MobiDB-lite"/>
    </source>
</evidence>
<dbReference type="Proteomes" id="UP001595704">
    <property type="component" value="Unassembled WGS sequence"/>
</dbReference>
<reference evidence="6" key="1">
    <citation type="journal article" date="2019" name="Int. J. Syst. Evol. Microbiol.">
        <title>The Global Catalogue of Microorganisms (GCM) 10K type strain sequencing project: providing services to taxonomists for standard genome sequencing and annotation.</title>
        <authorList>
            <consortium name="The Broad Institute Genomics Platform"/>
            <consortium name="The Broad Institute Genome Sequencing Center for Infectious Disease"/>
            <person name="Wu L."/>
            <person name="Ma J."/>
        </authorList>
    </citation>
    <scope>NUCLEOTIDE SEQUENCE [LARGE SCALE GENOMIC DNA]</scope>
    <source>
        <strain evidence="6">KCTC 42282</strain>
    </source>
</reference>